<dbReference type="KEGG" id="mpi:Mpet_0576"/>
<dbReference type="HOGENOM" id="CLU_1574972_0_0_2"/>
<proteinExistence type="predicted"/>
<evidence type="ECO:0000313" key="3">
    <source>
        <dbReference type="EMBL" id="ADN35350.1"/>
    </source>
</evidence>
<dbReference type="Proteomes" id="UP000006565">
    <property type="component" value="Chromosome"/>
</dbReference>
<keyword evidence="4" id="KW-1185">Reference proteome</keyword>
<feature type="coiled-coil region" evidence="1">
    <location>
        <begin position="22"/>
        <end position="49"/>
    </location>
</feature>
<evidence type="ECO:0000256" key="2">
    <source>
        <dbReference type="SAM" id="Phobius"/>
    </source>
</evidence>
<dbReference type="EMBL" id="CP002117">
    <property type="protein sequence ID" value="ADN35350.1"/>
    <property type="molecule type" value="Genomic_DNA"/>
</dbReference>
<keyword evidence="2" id="KW-1133">Transmembrane helix</keyword>
<keyword evidence="2" id="KW-0472">Membrane</keyword>
<gene>
    <name evidence="3" type="ordered locus">Mpet_0576</name>
</gene>
<feature type="transmembrane region" description="Helical" evidence="2">
    <location>
        <begin position="6"/>
        <end position="23"/>
    </location>
</feature>
<accession>E1RHP1</accession>
<sequence>MCLEIIAAGGFGILGTLLGTFIADKQAKKRETEKERKECNILMKKIEREIKNIWNNIHVLSDSLAKTEKITKKNELFEFYTIIELTDFFITAYEFDKVTRELIYFRDDTDKFDEWVRAFRASVNIFKSSIEIERSGSVISYDIKPLFEENINKMNSLIELVYEEFKKIK</sequence>
<dbReference type="AlphaFoldDB" id="E1RHP1"/>
<dbReference type="RefSeq" id="WP_013328528.1">
    <property type="nucleotide sequence ID" value="NC_014507.1"/>
</dbReference>
<dbReference type="GeneID" id="9743024"/>
<keyword evidence="1" id="KW-0175">Coiled coil</keyword>
<name>E1RHP1_METP4</name>
<organism evidence="3 4">
    <name type="scientific">Methanolacinia petrolearia (strain DSM 11571 / OCM 486 / SEBR 4847)</name>
    <name type="common">Methanoplanus petrolearius</name>
    <dbReference type="NCBI Taxonomy" id="679926"/>
    <lineage>
        <taxon>Archaea</taxon>
        <taxon>Methanobacteriati</taxon>
        <taxon>Methanobacteriota</taxon>
        <taxon>Stenosarchaea group</taxon>
        <taxon>Methanomicrobia</taxon>
        <taxon>Methanomicrobiales</taxon>
        <taxon>Methanomicrobiaceae</taxon>
        <taxon>Methanolacinia</taxon>
    </lineage>
</organism>
<protein>
    <submittedName>
        <fullName evidence="3">Uncharacterized protein</fullName>
    </submittedName>
</protein>
<evidence type="ECO:0000256" key="1">
    <source>
        <dbReference type="SAM" id="Coils"/>
    </source>
</evidence>
<evidence type="ECO:0000313" key="4">
    <source>
        <dbReference type="Proteomes" id="UP000006565"/>
    </source>
</evidence>
<keyword evidence="2" id="KW-0812">Transmembrane</keyword>
<reference evidence="3 4" key="1">
    <citation type="journal article" date="2010" name="Stand. Genomic Sci.">
        <title>Complete genome sequence of Methanoplanus petrolearius type strain (SEBR 4847).</title>
        <authorList>
            <person name="Brambilla E."/>
            <person name="Djao O.D."/>
            <person name="Daligault H."/>
            <person name="Lapidus A."/>
            <person name="Lucas S."/>
            <person name="Hammon N."/>
            <person name="Nolan M."/>
            <person name="Tice H."/>
            <person name="Cheng J.F."/>
            <person name="Han C."/>
            <person name="Tapia R."/>
            <person name="Goodwin L."/>
            <person name="Pitluck S."/>
            <person name="Liolios K."/>
            <person name="Ivanova N."/>
            <person name="Mavromatis K."/>
            <person name="Mikhailova N."/>
            <person name="Pati A."/>
            <person name="Chen A."/>
            <person name="Palaniappan K."/>
            <person name="Land M."/>
            <person name="Hauser L."/>
            <person name="Chang Y.J."/>
            <person name="Jeffries C.D."/>
            <person name="Rohde M."/>
            <person name="Spring S."/>
            <person name="Sikorski J."/>
            <person name="Goker M."/>
            <person name="Woyke T."/>
            <person name="Bristow J."/>
            <person name="Eisen J.A."/>
            <person name="Markowitz V."/>
            <person name="Hugenholtz P."/>
            <person name="Kyrpides N.C."/>
            <person name="Klenk H.P."/>
        </authorList>
    </citation>
    <scope>NUCLEOTIDE SEQUENCE [LARGE SCALE GENOMIC DNA]</scope>
    <source>
        <strain evidence="4">DSM 11571 / OCM 486 / SEBR 4847</strain>
    </source>
</reference>